<accession>L7RFN3</accession>
<name>L7RFN3_9VIRU</name>
<dbReference type="KEGG" id="vg:14445988"/>
<sequence length="105" mass="12613">MIKLFLTLLHKFVAFTYPYFLMNMTSKSPNFPIEYSSFISSYIILRRSSLLYSSIKLFSESDSEHESNFCFDFFFWVYLWDIFSDSDSEKSDSKSIFFDLLIFLF</sequence>
<evidence type="ECO:0000313" key="2">
    <source>
        <dbReference type="Proteomes" id="UP000201640"/>
    </source>
</evidence>
<organism evidence="1 2">
    <name type="scientific">Acanthamoeba polyphaga moumouvirus</name>
    <dbReference type="NCBI Taxonomy" id="1269028"/>
    <lineage>
        <taxon>Viruses</taxon>
        <taxon>Varidnaviria</taxon>
        <taxon>Bamfordvirae</taxon>
        <taxon>Nucleocytoviricota</taxon>
        <taxon>Megaviricetes</taxon>
        <taxon>Imitervirales</taxon>
        <taxon>Mimiviridae</taxon>
        <taxon>Megamimivirinae</taxon>
        <taxon>Moumouvirus</taxon>
    </lineage>
</organism>
<protein>
    <submittedName>
        <fullName evidence="1">Uncharacterized protein</fullName>
    </submittedName>
</protein>
<dbReference type="GeneID" id="14445988"/>
<keyword evidence="2" id="KW-1185">Reference proteome</keyword>
<proteinExistence type="predicted"/>
<gene>
    <name evidence="1" type="ORF">Moumou_00074</name>
</gene>
<dbReference type="EMBL" id="JX962719">
    <property type="protein sequence ID" value="AGC01620.1"/>
    <property type="molecule type" value="Genomic_DNA"/>
</dbReference>
<dbReference type="RefSeq" id="YP_007354056.1">
    <property type="nucleotide sequence ID" value="NC_020104.1"/>
</dbReference>
<reference evidence="1 2" key="1">
    <citation type="journal article" date="2012" name="Genome Biol. Evol.">
        <title>Related Giant Viruses in Distant Locations and Different Habitats: Acanthamoeba polyphaga moumouvirus Represents a Third Lineage of the Mimiviridae That Is Close to the Megavirus Lineage.</title>
        <authorList>
            <person name="Yoosuf N."/>
            <person name="Yutin N."/>
            <person name="Colson P."/>
            <person name="Shabalina S.A."/>
            <person name="Pagnier I."/>
            <person name="Robert C."/>
            <person name="Azza S."/>
            <person name="Klose T."/>
            <person name="Wong J."/>
            <person name="Rossmann M.G."/>
            <person name="La Scola B."/>
            <person name="Raoult D."/>
            <person name="Koonin E.V."/>
        </authorList>
    </citation>
    <scope>NUCLEOTIDE SEQUENCE [LARGE SCALE GENOMIC DNA]</scope>
    <source>
        <strain evidence="1 2">M10A</strain>
    </source>
</reference>
<dbReference type="Proteomes" id="UP000201640">
    <property type="component" value="Segment"/>
</dbReference>
<evidence type="ECO:0000313" key="1">
    <source>
        <dbReference type="EMBL" id="AGC01620.1"/>
    </source>
</evidence>